<feature type="compositionally biased region" description="Basic and acidic residues" evidence="9">
    <location>
        <begin position="46"/>
        <end position="59"/>
    </location>
</feature>
<keyword evidence="12" id="KW-1185">Reference proteome</keyword>
<evidence type="ECO:0000256" key="8">
    <source>
        <dbReference type="PROSITE-ProRule" id="PRU00071"/>
    </source>
</evidence>
<keyword evidence="2 8" id="KW-0863">Zinc-finger</keyword>
<sequence>MSEVMKDSSIKLFGKTIAFKLGDEVVSDVTVTEQRQSSSDASTSQDSKDISIGEFRNEYESTDPSEETLTEEDSLSEKPPKEDDEPSESSDSQDKSTLKKPDKILPCPRCKSMDTKFCYYNNYNVKQPRHFCKNCQRYWTCGGTMRNVPVGSGRRKNKNNAVVPDYRHIMVLDNALQETKPNGFVMFGSDRPICDQNMSSTLNLANRSQQNCVPNEFYGHSLGFPVNFYPATTYWGSSLQNPWNNVSWVSSNSSSSPTSTLGKHSREETLSKKISAERSSVLIPKTLRIGDPNEAAKSSIWSTLGIKNEKIGSTYKTCPFKAFESKGDRNRSIDNATMVLQANPAALSRSLNFHESA</sequence>
<feature type="domain" description="Dof-type" evidence="10">
    <location>
        <begin position="105"/>
        <end position="159"/>
    </location>
</feature>
<dbReference type="PROSITE" id="PS01361">
    <property type="entry name" value="ZF_DOF_1"/>
    <property type="match status" value="1"/>
</dbReference>
<dbReference type="PANTHER" id="PTHR31089">
    <property type="entry name" value="CYCLIC DOF FACTOR 2"/>
    <property type="match status" value="1"/>
</dbReference>
<evidence type="ECO:0000259" key="10">
    <source>
        <dbReference type="PROSITE" id="PS50884"/>
    </source>
</evidence>
<comment type="subcellular location">
    <subcellularLocation>
        <location evidence="8">Nucleus</location>
    </subcellularLocation>
</comment>
<evidence type="ECO:0000256" key="5">
    <source>
        <dbReference type="ARBA" id="ARBA00023125"/>
    </source>
</evidence>
<evidence type="ECO:0000256" key="6">
    <source>
        <dbReference type="ARBA" id="ARBA00023163"/>
    </source>
</evidence>
<dbReference type="Proteomes" id="UP001318860">
    <property type="component" value="Unassembled WGS sequence"/>
</dbReference>
<dbReference type="Pfam" id="PF02701">
    <property type="entry name" value="Zn_ribbon_Dof"/>
    <property type="match status" value="1"/>
</dbReference>
<dbReference type="EMBL" id="JABTTQ020000432">
    <property type="protein sequence ID" value="KAK6139350.1"/>
    <property type="molecule type" value="Genomic_DNA"/>
</dbReference>
<dbReference type="PANTHER" id="PTHR31089:SF52">
    <property type="entry name" value="CYCLIC DOF FACTOR 1-LIKE"/>
    <property type="match status" value="1"/>
</dbReference>
<name>A0ABR0VYJ9_REHGL</name>
<evidence type="ECO:0000256" key="9">
    <source>
        <dbReference type="SAM" id="MobiDB-lite"/>
    </source>
</evidence>
<evidence type="ECO:0000256" key="3">
    <source>
        <dbReference type="ARBA" id="ARBA00022833"/>
    </source>
</evidence>
<keyword evidence="7 8" id="KW-0539">Nucleus</keyword>
<keyword evidence="5 8" id="KW-0238">DNA-binding</keyword>
<organism evidence="11 12">
    <name type="scientific">Rehmannia glutinosa</name>
    <name type="common">Chinese foxglove</name>
    <dbReference type="NCBI Taxonomy" id="99300"/>
    <lineage>
        <taxon>Eukaryota</taxon>
        <taxon>Viridiplantae</taxon>
        <taxon>Streptophyta</taxon>
        <taxon>Embryophyta</taxon>
        <taxon>Tracheophyta</taxon>
        <taxon>Spermatophyta</taxon>
        <taxon>Magnoliopsida</taxon>
        <taxon>eudicotyledons</taxon>
        <taxon>Gunneridae</taxon>
        <taxon>Pentapetalae</taxon>
        <taxon>asterids</taxon>
        <taxon>lamiids</taxon>
        <taxon>Lamiales</taxon>
        <taxon>Orobanchaceae</taxon>
        <taxon>Rehmannieae</taxon>
        <taxon>Rehmannia</taxon>
    </lineage>
</organism>
<feature type="compositionally biased region" description="Acidic residues" evidence="9">
    <location>
        <begin position="60"/>
        <end position="74"/>
    </location>
</feature>
<gene>
    <name evidence="11" type="ORF">DH2020_026910</name>
</gene>
<evidence type="ECO:0000313" key="12">
    <source>
        <dbReference type="Proteomes" id="UP001318860"/>
    </source>
</evidence>
<feature type="region of interest" description="Disordered" evidence="9">
    <location>
        <begin position="30"/>
        <end position="101"/>
    </location>
</feature>
<evidence type="ECO:0000256" key="1">
    <source>
        <dbReference type="ARBA" id="ARBA00022723"/>
    </source>
</evidence>
<feature type="compositionally biased region" description="Low complexity" evidence="9">
    <location>
        <begin position="34"/>
        <end position="45"/>
    </location>
</feature>
<feature type="compositionally biased region" description="Basic and acidic residues" evidence="9">
    <location>
        <begin position="92"/>
        <end position="101"/>
    </location>
</feature>
<keyword evidence="6" id="KW-0804">Transcription</keyword>
<evidence type="ECO:0000256" key="7">
    <source>
        <dbReference type="ARBA" id="ARBA00023242"/>
    </source>
</evidence>
<accession>A0ABR0VYJ9</accession>
<dbReference type="InterPro" id="IPR003851">
    <property type="entry name" value="Znf_Dof"/>
</dbReference>
<evidence type="ECO:0000256" key="2">
    <source>
        <dbReference type="ARBA" id="ARBA00022771"/>
    </source>
</evidence>
<protein>
    <recommendedName>
        <fullName evidence="10">Dof-type domain-containing protein</fullName>
    </recommendedName>
</protein>
<dbReference type="InterPro" id="IPR045174">
    <property type="entry name" value="Dof"/>
</dbReference>
<evidence type="ECO:0000313" key="11">
    <source>
        <dbReference type="EMBL" id="KAK6139350.1"/>
    </source>
</evidence>
<evidence type="ECO:0000256" key="4">
    <source>
        <dbReference type="ARBA" id="ARBA00023015"/>
    </source>
</evidence>
<dbReference type="PROSITE" id="PS50884">
    <property type="entry name" value="ZF_DOF_2"/>
    <property type="match status" value="1"/>
</dbReference>
<comment type="caution">
    <text evidence="11">The sequence shown here is derived from an EMBL/GenBank/DDBJ whole genome shotgun (WGS) entry which is preliminary data.</text>
</comment>
<keyword evidence="3" id="KW-0862">Zinc</keyword>
<keyword evidence="4" id="KW-0805">Transcription regulation</keyword>
<keyword evidence="1" id="KW-0479">Metal-binding</keyword>
<proteinExistence type="predicted"/>
<reference evidence="11 12" key="1">
    <citation type="journal article" date="2021" name="Comput. Struct. Biotechnol. J.">
        <title>De novo genome assembly of the potent medicinal plant Rehmannia glutinosa using nanopore technology.</title>
        <authorList>
            <person name="Ma L."/>
            <person name="Dong C."/>
            <person name="Song C."/>
            <person name="Wang X."/>
            <person name="Zheng X."/>
            <person name="Niu Y."/>
            <person name="Chen S."/>
            <person name="Feng W."/>
        </authorList>
    </citation>
    <scope>NUCLEOTIDE SEQUENCE [LARGE SCALE GENOMIC DNA]</scope>
    <source>
        <strain evidence="11">DH-2019</strain>
    </source>
</reference>